<organism evidence="5 6">
    <name type="scientific">Ruminiclostridium sufflavum DSM 19573</name>
    <dbReference type="NCBI Taxonomy" id="1121337"/>
    <lineage>
        <taxon>Bacteria</taxon>
        <taxon>Bacillati</taxon>
        <taxon>Bacillota</taxon>
        <taxon>Clostridia</taxon>
        <taxon>Eubacteriales</taxon>
        <taxon>Oscillospiraceae</taxon>
        <taxon>Ruminiclostridium</taxon>
    </lineage>
</organism>
<dbReference type="CDD" id="cd03354">
    <property type="entry name" value="LbH_SAT"/>
    <property type="match status" value="1"/>
</dbReference>
<gene>
    <name evidence="5" type="ORF">LY28_02498</name>
</gene>
<evidence type="ECO:0000256" key="4">
    <source>
        <dbReference type="ARBA" id="ARBA00023315"/>
    </source>
</evidence>
<dbReference type="Proteomes" id="UP000248132">
    <property type="component" value="Unassembled WGS sequence"/>
</dbReference>
<dbReference type="Gene3D" id="1.10.3130.10">
    <property type="entry name" value="serine acetyltransferase, domain 1"/>
    <property type="match status" value="1"/>
</dbReference>
<dbReference type="EMBL" id="QKMR01000014">
    <property type="protein sequence ID" value="PYG87115.1"/>
    <property type="molecule type" value="Genomic_DNA"/>
</dbReference>
<evidence type="ECO:0000313" key="6">
    <source>
        <dbReference type="Proteomes" id="UP000248132"/>
    </source>
</evidence>
<name>A0A318XIV3_9FIRM</name>
<keyword evidence="6" id="KW-1185">Reference proteome</keyword>
<keyword evidence="2" id="KW-0028">Amino-acid biosynthesis</keyword>
<comment type="caution">
    <text evidence="5">The sequence shown here is derived from an EMBL/GenBank/DDBJ whole genome shotgun (WGS) entry which is preliminary data.</text>
</comment>
<dbReference type="GO" id="GO:0016746">
    <property type="term" value="F:acyltransferase activity"/>
    <property type="evidence" value="ECO:0007669"/>
    <property type="project" value="UniProtKB-KW"/>
</dbReference>
<evidence type="ECO:0000256" key="1">
    <source>
        <dbReference type="ARBA" id="ARBA00004876"/>
    </source>
</evidence>
<protein>
    <submittedName>
        <fullName evidence="5">Serine O-acetyltransferase</fullName>
    </submittedName>
</protein>
<dbReference type="SUPFAM" id="SSF51161">
    <property type="entry name" value="Trimeric LpxA-like enzymes"/>
    <property type="match status" value="1"/>
</dbReference>
<accession>A0A318XIV3</accession>
<keyword evidence="3 5" id="KW-0808">Transferase</keyword>
<sequence length="298" mass="33227">MLKNIKAVIQETVNSITDNCINQDLFLLDENEHIPNRKIIIEIIRDFRRIMFPGFFGDENITLSAPDYFIGNTLNRIYERLLYQVKVALSYKNTENMSGDALNKESQDICTSLIESLPSIQKVLLKDVEAAFKGDPAAKSKEEIIFSYPGLFAIFVYRISHELYKLKVPFIPRIMTEYAHSRTGIDINPGAKIGRYFFIDHGTGVVIGETTVIGNNVKIYQGVTLGALSTRRGQQLSGVKRHPTLENNVTVYSGATILGGNTIIGEEAVIGGNAFITESVPPYTKVIVKSQKLVFSSK</sequence>
<dbReference type="OrthoDB" id="9801456at2"/>
<dbReference type="InterPro" id="IPR042122">
    <property type="entry name" value="Ser_AcTrfase_N_sf"/>
</dbReference>
<dbReference type="InterPro" id="IPR053376">
    <property type="entry name" value="Serine_acetyltransferase"/>
</dbReference>
<evidence type="ECO:0000256" key="2">
    <source>
        <dbReference type="ARBA" id="ARBA00022605"/>
    </source>
</evidence>
<dbReference type="PANTHER" id="PTHR42811">
    <property type="entry name" value="SERINE ACETYLTRANSFERASE"/>
    <property type="match status" value="1"/>
</dbReference>
<comment type="pathway">
    <text evidence="1">Amino-acid biosynthesis; L-cysteine biosynthesis; L-cysteine from L-serine: step 1/2.</text>
</comment>
<dbReference type="NCBIfam" id="NF041874">
    <property type="entry name" value="EPS_EpsC"/>
    <property type="match status" value="1"/>
</dbReference>
<dbReference type="InterPro" id="IPR045304">
    <property type="entry name" value="LbH_SAT"/>
</dbReference>
<evidence type="ECO:0000313" key="5">
    <source>
        <dbReference type="EMBL" id="PYG87115.1"/>
    </source>
</evidence>
<dbReference type="AlphaFoldDB" id="A0A318XIV3"/>
<keyword evidence="4" id="KW-0012">Acyltransferase</keyword>
<reference evidence="5 6" key="1">
    <citation type="submission" date="2018-06" db="EMBL/GenBank/DDBJ databases">
        <title>Genomic Encyclopedia of Type Strains, Phase I: the one thousand microbial genomes (KMG-I) project.</title>
        <authorList>
            <person name="Kyrpides N."/>
        </authorList>
    </citation>
    <scope>NUCLEOTIDE SEQUENCE [LARGE SCALE GENOMIC DNA]</scope>
    <source>
        <strain evidence="5 6">DSM 19573</strain>
    </source>
</reference>
<dbReference type="Gene3D" id="2.160.10.10">
    <property type="entry name" value="Hexapeptide repeat proteins"/>
    <property type="match status" value="1"/>
</dbReference>
<dbReference type="GO" id="GO:0008652">
    <property type="term" value="P:amino acid biosynthetic process"/>
    <property type="evidence" value="ECO:0007669"/>
    <property type="project" value="UniProtKB-KW"/>
</dbReference>
<dbReference type="RefSeq" id="WP_110462512.1">
    <property type="nucleotide sequence ID" value="NZ_QKMR01000014.1"/>
</dbReference>
<evidence type="ECO:0000256" key="3">
    <source>
        <dbReference type="ARBA" id="ARBA00022679"/>
    </source>
</evidence>
<proteinExistence type="predicted"/>
<dbReference type="InterPro" id="IPR011004">
    <property type="entry name" value="Trimer_LpxA-like_sf"/>
</dbReference>